<accession>A0A9N7YAN2</accession>
<proteinExistence type="predicted"/>
<organism evidence="1 2">
    <name type="scientific">Pleuronectes platessa</name>
    <name type="common">European plaice</name>
    <dbReference type="NCBI Taxonomy" id="8262"/>
    <lineage>
        <taxon>Eukaryota</taxon>
        <taxon>Metazoa</taxon>
        <taxon>Chordata</taxon>
        <taxon>Craniata</taxon>
        <taxon>Vertebrata</taxon>
        <taxon>Euteleostomi</taxon>
        <taxon>Actinopterygii</taxon>
        <taxon>Neopterygii</taxon>
        <taxon>Teleostei</taxon>
        <taxon>Neoteleostei</taxon>
        <taxon>Acanthomorphata</taxon>
        <taxon>Carangaria</taxon>
        <taxon>Pleuronectiformes</taxon>
        <taxon>Pleuronectoidei</taxon>
        <taxon>Pleuronectidae</taxon>
        <taxon>Pleuronectes</taxon>
    </lineage>
</organism>
<dbReference type="AlphaFoldDB" id="A0A9N7YAN2"/>
<name>A0A9N7YAN2_PLEPL</name>
<evidence type="ECO:0000313" key="1">
    <source>
        <dbReference type="EMBL" id="CAB1424515.1"/>
    </source>
</evidence>
<sequence>MNPPLYNEQRCASRQRDEGVDEVGAAAARWENGADREKGRVEQWERENTAGDCCLLSGFEQRCSQPRAPKSNMIFWMMTKQPTAHERPL</sequence>
<evidence type="ECO:0000313" key="2">
    <source>
        <dbReference type="Proteomes" id="UP001153269"/>
    </source>
</evidence>
<comment type="caution">
    <text evidence="1">The sequence shown here is derived from an EMBL/GenBank/DDBJ whole genome shotgun (WGS) entry which is preliminary data.</text>
</comment>
<gene>
    <name evidence="1" type="ORF">PLEPLA_LOCUS12443</name>
</gene>
<dbReference type="EMBL" id="CADEAL010000735">
    <property type="protein sequence ID" value="CAB1424515.1"/>
    <property type="molecule type" value="Genomic_DNA"/>
</dbReference>
<protein>
    <submittedName>
        <fullName evidence="1">Uncharacterized protein</fullName>
    </submittedName>
</protein>
<keyword evidence="2" id="KW-1185">Reference proteome</keyword>
<reference evidence="1" key="1">
    <citation type="submission" date="2020-03" db="EMBL/GenBank/DDBJ databases">
        <authorList>
            <person name="Weist P."/>
        </authorList>
    </citation>
    <scope>NUCLEOTIDE SEQUENCE</scope>
</reference>
<dbReference type="Proteomes" id="UP001153269">
    <property type="component" value="Unassembled WGS sequence"/>
</dbReference>